<dbReference type="OrthoDB" id="5123901at2759"/>
<dbReference type="HOGENOM" id="CLU_016575_2_1_1"/>
<accession>C7ZFI5</accession>
<evidence type="ECO:0000313" key="2">
    <source>
        <dbReference type="Proteomes" id="UP000005206"/>
    </source>
</evidence>
<organism evidence="1 2">
    <name type="scientific">Fusarium vanettenii (strain ATCC MYA-4622 / CBS 123669 / FGSC 9596 / NRRL 45880 / 77-13-4)</name>
    <name type="common">Fusarium solani subsp. pisi</name>
    <dbReference type="NCBI Taxonomy" id="660122"/>
    <lineage>
        <taxon>Eukaryota</taxon>
        <taxon>Fungi</taxon>
        <taxon>Dikarya</taxon>
        <taxon>Ascomycota</taxon>
        <taxon>Pezizomycotina</taxon>
        <taxon>Sordariomycetes</taxon>
        <taxon>Hypocreomycetidae</taxon>
        <taxon>Hypocreales</taxon>
        <taxon>Nectriaceae</taxon>
        <taxon>Fusarium</taxon>
        <taxon>Fusarium solani species complex</taxon>
        <taxon>Fusarium vanettenii</taxon>
    </lineage>
</organism>
<evidence type="ECO:0000313" key="1">
    <source>
        <dbReference type="EMBL" id="EEU37249.1"/>
    </source>
</evidence>
<gene>
    <name evidence="1" type="ORF">NECHADRAFT_78336</name>
</gene>
<dbReference type="VEuPathDB" id="FungiDB:NECHADRAFT_78336"/>
<dbReference type="RefSeq" id="XP_003042962.1">
    <property type="nucleotide sequence ID" value="XM_003042916.1"/>
</dbReference>
<sequence>MHGRILGYHAGCLALTALPSGAFLRATEYSFEPDVSEEERRRVWALSLLADRMSNMHLRLPMELRLLVAQNLVRECAIAASQQAWDARWSRDCDVDISLEIWADCVYIEGLQYISYVSNQASQTSTARRIRSAESPPATVLHVLEDHLGIRELVFGATQESRPSMRPARGLWWRTVPLVSGRVKIESDGLKLRRVVSTAAVSTKLWRLPMTEPEFRDLTFFNHDPNSGPKLNAFRMVPLDLNAPDVVGYSACWSGKLMMLHAHKAGENLSFYKDLLAAYGRAVWIYLPMSSGERILEIWGRRGRLDGHMGLLMRTNKARQTVIAWTQLCALPEGPSRLFLSHSRLGVHLLGTKDVGNPNATLSMPSPMSCPKTHGIVEYFYSAASLEDVVEVTPCEIKLATHSHMSGLIFQYANGERACVGEIRLDCLGEPLLVQPKSRLHLAFKRDRSVGPYATRLWLDNTLDDGSPEWFSLPWTGVIEWWFSYGRYSHGHCKVYYQGRESPLLFNM</sequence>
<dbReference type="InParanoid" id="C7ZFI5"/>
<dbReference type="OMA" id="ITWHISM"/>
<protein>
    <submittedName>
        <fullName evidence="1">Uncharacterized protein</fullName>
    </submittedName>
</protein>
<name>C7ZFI5_FUSV7</name>
<dbReference type="eggNOG" id="ENOG502TBH9">
    <property type="taxonomic scope" value="Eukaryota"/>
</dbReference>
<dbReference type="STRING" id="660122.C7ZFI5"/>
<reference evidence="1 2" key="1">
    <citation type="journal article" date="2009" name="PLoS Genet.">
        <title>The genome of Nectria haematococca: contribution of supernumerary chromosomes to gene expansion.</title>
        <authorList>
            <person name="Coleman J.J."/>
            <person name="Rounsley S.D."/>
            <person name="Rodriguez-Carres M."/>
            <person name="Kuo A."/>
            <person name="Wasmann C.C."/>
            <person name="Grimwood J."/>
            <person name="Schmutz J."/>
            <person name="Taga M."/>
            <person name="White G.J."/>
            <person name="Zhou S."/>
            <person name="Schwartz D.C."/>
            <person name="Freitag M."/>
            <person name="Ma L.J."/>
            <person name="Danchin E.G."/>
            <person name="Henrissat B."/>
            <person name="Coutinho P.M."/>
            <person name="Nelson D.R."/>
            <person name="Straney D."/>
            <person name="Napoli C.A."/>
            <person name="Barker B.M."/>
            <person name="Gribskov M."/>
            <person name="Rep M."/>
            <person name="Kroken S."/>
            <person name="Molnar I."/>
            <person name="Rensing C."/>
            <person name="Kennell J.C."/>
            <person name="Zamora J."/>
            <person name="Farman M.L."/>
            <person name="Selker E.U."/>
            <person name="Salamov A."/>
            <person name="Shapiro H."/>
            <person name="Pangilinan J."/>
            <person name="Lindquist E."/>
            <person name="Lamers C."/>
            <person name="Grigoriev I.V."/>
            <person name="Geiser D.M."/>
            <person name="Covert S.F."/>
            <person name="Temporini E."/>
            <person name="Vanetten H.D."/>
        </authorList>
    </citation>
    <scope>NUCLEOTIDE SEQUENCE [LARGE SCALE GENOMIC DNA]</scope>
    <source>
        <strain evidence="2">ATCC MYA-4622 / CBS 123669 / FGSC 9596 / NRRL 45880 / 77-13-4</strain>
    </source>
</reference>
<keyword evidence="2" id="KW-1185">Reference proteome</keyword>
<dbReference type="Proteomes" id="UP000005206">
    <property type="component" value="Chromosome 3"/>
</dbReference>
<proteinExistence type="predicted"/>
<dbReference type="EMBL" id="GG698923">
    <property type="protein sequence ID" value="EEU37249.1"/>
    <property type="molecule type" value="Genomic_DNA"/>
</dbReference>
<dbReference type="AlphaFoldDB" id="C7ZFI5"/>
<dbReference type="GeneID" id="9665150"/>
<dbReference type="KEGG" id="nhe:NECHADRAFT_78336"/>